<dbReference type="EMBL" id="LUKF01000012">
    <property type="protein sequence ID" value="KYG64390.1"/>
    <property type="molecule type" value="Genomic_DNA"/>
</dbReference>
<proteinExistence type="predicted"/>
<comment type="caution">
    <text evidence="2">The sequence shown here is derived from an EMBL/GenBank/DDBJ whole genome shotgun (WGS) entry which is preliminary data.</text>
</comment>
<dbReference type="AlphaFoldDB" id="A0A150WK99"/>
<reference evidence="2 3" key="1">
    <citation type="submission" date="2016-03" db="EMBL/GenBank/DDBJ databases">
        <authorList>
            <person name="Ploux O."/>
        </authorList>
    </citation>
    <scope>NUCLEOTIDE SEQUENCE [LARGE SCALE GENOMIC DNA]</scope>
    <source>
        <strain evidence="2 3">BER2</strain>
    </source>
</reference>
<accession>A0A150WK99</accession>
<feature type="chain" id="PRO_5007573239" evidence="1">
    <location>
        <begin position="22"/>
        <end position="1158"/>
    </location>
</feature>
<dbReference type="RefSeq" id="WP_063243383.1">
    <property type="nucleotide sequence ID" value="NZ_LUKF01000012.1"/>
</dbReference>
<evidence type="ECO:0000313" key="2">
    <source>
        <dbReference type="EMBL" id="KYG64390.1"/>
    </source>
</evidence>
<keyword evidence="1" id="KW-0732">Signal</keyword>
<name>A0A150WK99_BDEBC</name>
<dbReference type="OrthoDB" id="5287055at2"/>
<feature type="signal peptide" evidence="1">
    <location>
        <begin position="1"/>
        <end position="21"/>
    </location>
</feature>
<evidence type="ECO:0000313" key="3">
    <source>
        <dbReference type="Proteomes" id="UP000075391"/>
    </source>
</evidence>
<sequence length="1158" mass="132294">MTLVKLVLVALAALTLSPAFAASPYSPSEGIIEQGHDPVLNKYRRKYFYENGKISSAKLTNLLQFLEFQKSFLMDSAKMNRKANLILVHGYENDKAEKEGLEAQAEEAETIAPLIFAIEHAQDLKNRYRQMTPLQIHEKVELILLFIGAGYTPYPKTLFTDPIDRAKNFIENFFEFSVSEQGQTQASNLLLNGQFASQAALAKFKAAGGDVSSLNPPSSPIWTDNDIEAYDPYAEVYWNKKFFPPRENEFPLFHYERMGNGTIKFKTHWFDESELNKKGKPKKKDVTLRVGFEAYNASVVNHLARIIGYPANPTTFRRHIKLDLGEVSFEEFVTQWKLVHGTEMGSAITHVERIPGENAVILKNVTLEAYPDKEEYRRMGPFRMGDNGLRNRREYRAMVLYNALISLQDQFEYQARVDAVKDEARGWLPIFFLSDTSSALGLPAMLGNVGAVNEFTWEFTKRSHGQVRLFWFSVFNSRAWKDTTYSDVKWLARRMARIKTAQIDAIMATSGFPEPAAKLYAEKFKSRLNKMMIDFNLDQEGYSLHPVLSKETLAATYPEYISENGFLKEGAQEYPENTLPILGNRFTPLQAGIVYTINYLQNRFLQLFNPATYENAGNFTIDLGHATIQGDIGYDASRSVTVNPELGPGQKRYLLKDKLSISVPIGLVSDRITTPVGLYYTYTFEYMHSVSTMKEVGTSRFFALLNPFSILDIRRSLGIGEQLQVTHSIGASVGKTKLKVIEDIQIEAALLGLSYASVKTLYFAKPHPTLFEISTDYVDVASFQTGLDVRTYVRLAANFRAEKVQRTYKIYRVDTLNEDPLRQTQLQESFDSALIDNDFSSLARMVKPHEWTESSRNKNSHFAFFVWNRGRNSGVSELTVNGQKLYVAHKTDTYDRSLSRIWNDKVKGGVAEPVVNFVGEFWGEGKYVNLAFEGVVDANKKIFSEMEVMITLSMFDNYCTRKEFENDFKKFFNSRSGSNKYIRFSMPDELGAYPEIEGTMRWQISKDALYDILKAASDINNLEYLLPGGGRFHDRYENTVSDARSQVKDRAYKLSYGIKRGITPYGKPYSLSDQAKDLIFVLDHLVGRKAEHIGQLRRLTKDDKIWVTTNISNMLELSHPTFRHQKQSEFWAPEIGKYQGHSYLDRFRRTVLLQPVFQ</sequence>
<dbReference type="Proteomes" id="UP000075391">
    <property type="component" value="Unassembled WGS sequence"/>
</dbReference>
<evidence type="ECO:0000256" key="1">
    <source>
        <dbReference type="SAM" id="SignalP"/>
    </source>
</evidence>
<protein>
    <submittedName>
        <fullName evidence="2">Uncharacterized protein</fullName>
    </submittedName>
</protein>
<gene>
    <name evidence="2" type="ORF">AZI85_02920</name>
</gene>
<organism evidence="2 3">
    <name type="scientific">Bdellovibrio bacteriovorus</name>
    <dbReference type="NCBI Taxonomy" id="959"/>
    <lineage>
        <taxon>Bacteria</taxon>
        <taxon>Pseudomonadati</taxon>
        <taxon>Bdellovibrionota</taxon>
        <taxon>Bdellovibrionia</taxon>
        <taxon>Bdellovibrionales</taxon>
        <taxon>Pseudobdellovibrionaceae</taxon>
        <taxon>Bdellovibrio</taxon>
    </lineage>
</organism>